<evidence type="ECO:0000313" key="2">
    <source>
        <dbReference type="Proteomes" id="UP001470230"/>
    </source>
</evidence>
<gene>
    <name evidence="1" type="ORF">M9Y10_007914</name>
</gene>
<name>A0ABR2J433_9EUKA</name>
<evidence type="ECO:0000313" key="1">
    <source>
        <dbReference type="EMBL" id="KAK8872152.1"/>
    </source>
</evidence>
<protein>
    <submittedName>
        <fullName evidence="1">Uncharacterized protein</fullName>
    </submittedName>
</protein>
<accession>A0ABR2J433</accession>
<reference evidence="1 2" key="1">
    <citation type="submission" date="2024-04" db="EMBL/GenBank/DDBJ databases">
        <title>Tritrichomonas musculus Genome.</title>
        <authorList>
            <person name="Alves-Ferreira E."/>
            <person name="Grigg M."/>
            <person name="Lorenzi H."/>
            <person name="Galac M."/>
        </authorList>
    </citation>
    <scope>NUCLEOTIDE SEQUENCE [LARGE SCALE GENOMIC DNA]</scope>
    <source>
        <strain evidence="1 2">EAF2021</strain>
    </source>
</reference>
<dbReference type="Proteomes" id="UP001470230">
    <property type="component" value="Unassembled WGS sequence"/>
</dbReference>
<keyword evidence="2" id="KW-1185">Reference proteome</keyword>
<sequence>MEAIKEFLRSMGEMIQEDYLEPDAIGDAVNAGLTTGSLREEINEYMRKNPKATWEQANVVVAYQEGLICQKGYDNAVRDLKRRNKWEK</sequence>
<organism evidence="1 2">
    <name type="scientific">Tritrichomonas musculus</name>
    <dbReference type="NCBI Taxonomy" id="1915356"/>
    <lineage>
        <taxon>Eukaryota</taxon>
        <taxon>Metamonada</taxon>
        <taxon>Parabasalia</taxon>
        <taxon>Tritrichomonadida</taxon>
        <taxon>Tritrichomonadidae</taxon>
        <taxon>Tritrichomonas</taxon>
    </lineage>
</organism>
<comment type="caution">
    <text evidence="1">The sequence shown here is derived from an EMBL/GenBank/DDBJ whole genome shotgun (WGS) entry which is preliminary data.</text>
</comment>
<proteinExistence type="predicted"/>
<dbReference type="EMBL" id="JAPFFF010000013">
    <property type="protein sequence ID" value="KAK8872152.1"/>
    <property type="molecule type" value="Genomic_DNA"/>
</dbReference>